<evidence type="ECO:0000313" key="1">
    <source>
        <dbReference type="EMBL" id="KAJ9061024.1"/>
    </source>
</evidence>
<sequence length="182" mass="20110">MMQELKDDIHLVVIGHEGSGKSTTIGNLMYQKGGIDPLILSQYELEAVDIDSKRPAKYAWVLNKLAADRSSNPLSFEPLSSRLLNLASQLDDEEKHNDSTPWRIETESRLITIIDAPGHPDFLQNMITGASQAHAALLVISAIMEEFTLGFSASGQAREHLILTHHLGVRELVIAVNKLDEC</sequence>
<accession>A0ACC2SF86</accession>
<dbReference type="EMBL" id="QTSX02005106">
    <property type="protein sequence ID" value="KAJ9061024.1"/>
    <property type="molecule type" value="Genomic_DNA"/>
</dbReference>
<name>A0ACC2SF86_9FUNG</name>
<proteinExistence type="predicted"/>
<evidence type="ECO:0000313" key="2">
    <source>
        <dbReference type="Proteomes" id="UP001165960"/>
    </source>
</evidence>
<organism evidence="1 2">
    <name type="scientific">Entomophthora muscae</name>
    <dbReference type="NCBI Taxonomy" id="34485"/>
    <lineage>
        <taxon>Eukaryota</taxon>
        <taxon>Fungi</taxon>
        <taxon>Fungi incertae sedis</taxon>
        <taxon>Zoopagomycota</taxon>
        <taxon>Entomophthoromycotina</taxon>
        <taxon>Entomophthoromycetes</taxon>
        <taxon>Entomophthorales</taxon>
        <taxon>Entomophthoraceae</taxon>
        <taxon>Entomophthora</taxon>
    </lineage>
</organism>
<gene>
    <name evidence="1" type="ORF">DSO57_1024780</name>
</gene>
<keyword evidence="2" id="KW-1185">Reference proteome</keyword>
<protein>
    <submittedName>
        <fullName evidence="1">Uncharacterized protein</fullName>
    </submittedName>
</protein>
<reference evidence="1" key="1">
    <citation type="submission" date="2022-04" db="EMBL/GenBank/DDBJ databases">
        <title>Genome of the entomopathogenic fungus Entomophthora muscae.</title>
        <authorList>
            <person name="Elya C."/>
            <person name="Lovett B.R."/>
            <person name="Lee E."/>
            <person name="Macias A.M."/>
            <person name="Hajek A.E."/>
            <person name="De Bivort B.L."/>
            <person name="Kasson M.T."/>
            <person name="De Fine Licht H.H."/>
            <person name="Stajich J.E."/>
        </authorList>
    </citation>
    <scope>NUCLEOTIDE SEQUENCE</scope>
    <source>
        <strain evidence="1">Berkeley</strain>
    </source>
</reference>
<comment type="caution">
    <text evidence="1">The sequence shown here is derived from an EMBL/GenBank/DDBJ whole genome shotgun (WGS) entry which is preliminary data.</text>
</comment>
<dbReference type="Proteomes" id="UP001165960">
    <property type="component" value="Unassembled WGS sequence"/>
</dbReference>